<dbReference type="OrthoDB" id="21617at2759"/>
<evidence type="ECO:0000256" key="1">
    <source>
        <dbReference type="SAM" id="MobiDB-lite"/>
    </source>
</evidence>
<protein>
    <submittedName>
        <fullName evidence="2">BQ2448_7262 protein</fullName>
    </submittedName>
</protein>
<sequence length="251" mass="28160">MQNQADLDSLLAQLRSTQDHVVASLALEARPPPPPPIHSHTLALDPSSSSSSSYPSISATPSGPSNPLQAPPPPPPPPPVQKDRSRLTFPESLPILRSIAMNEPSTLIHLQTLRKEQHAMERKMFRERKEWEVLGKRKGINEPGMVARMRLFDRSLLQRWRKYQLQQQAKLVEVSIPVRRASIIFIRPLPTPDRLQTCGHQLGIPCFSVGTDDAKALVKMERVMNVIVGMLDDQEEEEKESQPERAGDQSD</sequence>
<reference evidence="3" key="1">
    <citation type="submission" date="2016-09" db="EMBL/GenBank/DDBJ databases">
        <authorList>
            <person name="Jeantristanb JTB J.-T."/>
            <person name="Ricardo R."/>
        </authorList>
    </citation>
    <scope>NUCLEOTIDE SEQUENCE [LARGE SCALE GENOMIC DNA]</scope>
</reference>
<evidence type="ECO:0000313" key="3">
    <source>
        <dbReference type="Proteomes" id="UP000198372"/>
    </source>
</evidence>
<feature type="region of interest" description="Disordered" evidence="1">
    <location>
        <begin position="23"/>
        <end position="85"/>
    </location>
</feature>
<feature type="compositionally biased region" description="Basic and acidic residues" evidence="1">
    <location>
        <begin position="240"/>
        <end position="251"/>
    </location>
</feature>
<keyword evidence="3" id="KW-1185">Reference proteome</keyword>
<name>A0A238FQG5_9BASI</name>
<dbReference type="EMBL" id="FMSP01000018">
    <property type="protein sequence ID" value="SCV73336.1"/>
    <property type="molecule type" value="Genomic_DNA"/>
</dbReference>
<dbReference type="STRING" id="269621.A0A238FQG5"/>
<evidence type="ECO:0000313" key="2">
    <source>
        <dbReference type="EMBL" id="SCV73336.1"/>
    </source>
</evidence>
<feature type="compositionally biased region" description="Pro residues" evidence="1">
    <location>
        <begin position="69"/>
        <end position="80"/>
    </location>
</feature>
<organism evidence="2 3">
    <name type="scientific">Microbotryum intermedium</name>
    <dbReference type="NCBI Taxonomy" id="269621"/>
    <lineage>
        <taxon>Eukaryota</taxon>
        <taxon>Fungi</taxon>
        <taxon>Dikarya</taxon>
        <taxon>Basidiomycota</taxon>
        <taxon>Pucciniomycotina</taxon>
        <taxon>Microbotryomycetes</taxon>
        <taxon>Microbotryales</taxon>
        <taxon>Microbotryaceae</taxon>
        <taxon>Microbotryum</taxon>
    </lineage>
</organism>
<accession>A0A238FQG5</accession>
<proteinExistence type="predicted"/>
<dbReference type="AlphaFoldDB" id="A0A238FQG5"/>
<feature type="compositionally biased region" description="Low complexity" evidence="1">
    <location>
        <begin position="46"/>
        <end position="62"/>
    </location>
</feature>
<dbReference type="Proteomes" id="UP000198372">
    <property type="component" value="Unassembled WGS sequence"/>
</dbReference>
<gene>
    <name evidence="2" type="ORF">BQ2448_7262</name>
</gene>
<feature type="region of interest" description="Disordered" evidence="1">
    <location>
        <begin position="232"/>
        <end position="251"/>
    </location>
</feature>